<name>A0A5D2LYJ2_GOSTO</name>
<dbReference type="EMBL" id="CM017624">
    <property type="protein sequence ID" value="TYH84121.1"/>
    <property type="molecule type" value="Genomic_DNA"/>
</dbReference>
<accession>A0A5D2LYJ2</accession>
<organism evidence="1 2">
    <name type="scientific">Gossypium tomentosum</name>
    <name type="common">Hawaiian cotton</name>
    <name type="synonym">Gossypium sandvicense</name>
    <dbReference type="NCBI Taxonomy" id="34277"/>
    <lineage>
        <taxon>Eukaryota</taxon>
        <taxon>Viridiplantae</taxon>
        <taxon>Streptophyta</taxon>
        <taxon>Embryophyta</taxon>
        <taxon>Tracheophyta</taxon>
        <taxon>Spermatophyta</taxon>
        <taxon>Magnoliopsida</taxon>
        <taxon>eudicotyledons</taxon>
        <taxon>Gunneridae</taxon>
        <taxon>Pentapetalae</taxon>
        <taxon>rosids</taxon>
        <taxon>malvids</taxon>
        <taxon>Malvales</taxon>
        <taxon>Malvaceae</taxon>
        <taxon>Malvoideae</taxon>
        <taxon>Gossypium</taxon>
    </lineage>
</organism>
<reference evidence="1 2" key="1">
    <citation type="submission" date="2019-07" db="EMBL/GenBank/DDBJ databases">
        <title>WGS assembly of Gossypium tomentosum.</title>
        <authorList>
            <person name="Chen Z.J."/>
            <person name="Sreedasyam A."/>
            <person name="Ando A."/>
            <person name="Song Q."/>
            <person name="De L."/>
            <person name="Hulse-Kemp A."/>
            <person name="Ding M."/>
            <person name="Ye W."/>
            <person name="Kirkbride R."/>
            <person name="Jenkins J."/>
            <person name="Plott C."/>
            <person name="Lovell J."/>
            <person name="Lin Y.-M."/>
            <person name="Vaughn R."/>
            <person name="Liu B."/>
            <person name="Li W."/>
            <person name="Simpson S."/>
            <person name="Scheffler B."/>
            <person name="Saski C."/>
            <person name="Grover C."/>
            <person name="Hu G."/>
            <person name="Conover J."/>
            <person name="Carlson J."/>
            <person name="Shu S."/>
            <person name="Boston L."/>
            <person name="Williams M."/>
            <person name="Peterson D."/>
            <person name="Mcgee K."/>
            <person name="Jones D."/>
            <person name="Wendel J."/>
            <person name="Stelly D."/>
            <person name="Grimwood J."/>
            <person name="Schmutz J."/>
        </authorList>
    </citation>
    <scope>NUCLEOTIDE SEQUENCE [LARGE SCALE GENOMIC DNA]</scope>
    <source>
        <strain evidence="1">7179.01</strain>
    </source>
</reference>
<sequence>MVATRRLRRKFHFAGERGGHGARRVACGGGRFRILRWLESAGGGG</sequence>
<dbReference type="Proteomes" id="UP000322667">
    <property type="component" value="Chromosome D02"/>
</dbReference>
<protein>
    <submittedName>
        <fullName evidence="1">Uncharacterized protein</fullName>
    </submittedName>
</protein>
<evidence type="ECO:0000313" key="2">
    <source>
        <dbReference type="Proteomes" id="UP000322667"/>
    </source>
</evidence>
<proteinExistence type="predicted"/>
<gene>
    <name evidence="1" type="ORF">ES332_D02G177200v1</name>
</gene>
<evidence type="ECO:0000313" key="1">
    <source>
        <dbReference type="EMBL" id="TYH84121.1"/>
    </source>
</evidence>
<dbReference type="AlphaFoldDB" id="A0A5D2LYJ2"/>
<keyword evidence="2" id="KW-1185">Reference proteome</keyword>